<dbReference type="KEGG" id="lrz:BJI69_01410"/>
<keyword evidence="2" id="KW-1185">Reference proteome</keyword>
<name>A0A0G9H795_9GAMM</name>
<dbReference type="EMBL" id="CP017480">
    <property type="protein sequence ID" value="APG02696.1"/>
    <property type="molecule type" value="Genomic_DNA"/>
</dbReference>
<organism evidence="1 2">
    <name type="scientific">Luteibacter rhizovicinus DSM 16549</name>
    <dbReference type="NCBI Taxonomy" id="1440763"/>
    <lineage>
        <taxon>Bacteria</taxon>
        <taxon>Pseudomonadati</taxon>
        <taxon>Pseudomonadota</taxon>
        <taxon>Gammaproteobacteria</taxon>
        <taxon>Lysobacterales</taxon>
        <taxon>Rhodanobacteraceae</taxon>
        <taxon>Luteibacter</taxon>
    </lineage>
</organism>
<dbReference type="Proteomes" id="UP000182987">
    <property type="component" value="Chromosome"/>
</dbReference>
<dbReference type="PATRIC" id="fig|1440763.5.peg.4004"/>
<evidence type="ECO:0000313" key="1">
    <source>
        <dbReference type="EMBL" id="APG02696.1"/>
    </source>
</evidence>
<protein>
    <submittedName>
        <fullName evidence="1">Uncharacterized protein</fullName>
    </submittedName>
</protein>
<gene>
    <name evidence="1" type="ORF">BJI69_01410</name>
</gene>
<proteinExistence type="predicted"/>
<evidence type="ECO:0000313" key="2">
    <source>
        <dbReference type="Proteomes" id="UP000182987"/>
    </source>
</evidence>
<reference evidence="2" key="1">
    <citation type="submission" date="2016-09" db="EMBL/GenBank/DDBJ databases">
        <authorList>
            <person name="Lysoe E."/>
        </authorList>
    </citation>
    <scope>NUCLEOTIDE SEQUENCE [LARGE SCALE GENOMIC DNA]</scope>
    <source>
        <strain evidence="2">LJ96T</strain>
    </source>
</reference>
<dbReference type="STRING" id="1440763.BJI69_01410"/>
<dbReference type="AlphaFoldDB" id="A0A0G9H795"/>
<sequence length="115" mass="12094">MHSVRALLIAACLLAPVASASAANLPNMTLGEAGHADVIGQFVCGMPGFRIDAFRKQVNLLVPGGTGNASYIAGQQTGRDEIQKLRDNNDDLIELGQSSCPEIEALMNGVMRTTP</sequence>
<accession>A0A0G9H795</accession>